<evidence type="ECO:0000313" key="2">
    <source>
        <dbReference type="EMBL" id="TPE61564.1"/>
    </source>
</evidence>
<feature type="signal peptide" evidence="1">
    <location>
        <begin position="1"/>
        <end position="23"/>
    </location>
</feature>
<dbReference type="EMBL" id="VFSU01000022">
    <property type="protein sequence ID" value="TPE61564.1"/>
    <property type="molecule type" value="Genomic_DNA"/>
</dbReference>
<dbReference type="AlphaFoldDB" id="A0A501XMQ9"/>
<organism evidence="2 3">
    <name type="scientific">Sandaracinobacter neustonicus</name>
    <dbReference type="NCBI Taxonomy" id="1715348"/>
    <lineage>
        <taxon>Bacteria</taxon>
        <taxon>Pseudomonadati</taxon>
        <taxon>Pseudomonadota</taxon>
        <taxon>Alphaproteobacteria</taxon>
        <taxon>Sphingomonadales</taxon>
        <taxon>Sphingosinicellaceae</taxon>
        <taxon>Sandaracinobacter</taxon>
    </lineage>
</organism>
<evidence type="ECO:0000256" key="1">
    <source>
        <dbReference type="SAM" id="SignalP"/>
    </source>
</evidence>
<keyword evidence="1" id="KW-0732">Signal</keyword>
<sequence>MNWSPGLPLLLIATALATAAAHAQTPVTLPPGPGLKLVETHCTSCHGLDFITKQPRGKGTAFWAGSVAKMIDTHGAEIPPDDAKAIVAYLGRTFG</sequence>
<evidence type="ECO:0000313" key="3">
    <source>
        <dbReference type="Proteomes" id="UP000319897"/>
    </source>
</evidence>
<keyword evidence="3" id="KW-1185">Reference proteome</keyword>
<dbReference type="Gene3D" id="1.10.760.10">
    <property type="entry name" value="Cytochrome c-like domain"/>
    <property type="match status" value="1"/>
</dbReference>
<dbReference type="InterPro" id="IPR036909">
    <property type="entry name" value="Cyt_c-like_dom_sf"/>
</dbReference>
<dbReference type="SUPFAM" id="SSF46626">
    <property type="entry name" value="Cytochrome c"/>
    <property type="match status" value="1"/>
</dbReference>
<reference evidence="2 3" key="1">
    <citation type="submission" date="2019-06" db="EMBL/GenBank/DDBJ databases">
        <authorList>
            <person name="Lee I."/>
            <person name="Jang G.I."/>
            <person name="Hwang C.Y."/>
        </authorList>
    </citation>
    <scope>NUCLEOTIDE SEQUENCE [LARGE SCALE GENOMIC DNA]</scope>
    <source>
        <strain evidence="2 3">PAMC 28131</strain>
    </source>
</reference>
<proteinExistence type="predicted"/>
<dbReference type="GO" id="GO:0020037">
    <property type="term" value="F:heme binding"/>
    <property type="evidence" value="ECO:0007669"/>
    <property type="project" value="InterPro"/>
</dbReference>
<gene>
    <name evidence="2" type="ORF">FJQ54_08210</name>
</gene>
<dbReference type="RefSeq" id="WP_140927936.1">
    <property type="nucleotide sequence ID" value="NZ_VFSU01000022.1"/>
</dbReference>
<comment type="caution">
    <text evidence="2">The sequence shown here is derived from an EMBL/GenBank/DDBJ whole genome shotgun (WGS) entry which is preliminary data.</text>
</comment>
<dbReference type="GO" id="GO:0009055">
    <property type="term" value="F:electron transfer activity"/>
    <property type="evidence" value="ECO:0007669"/>
    <property type="project" value="InterPro"/>
</dbReference>
<dbReference type="OrthoDB" id="9789237at2"/>
<dbReference type="Proteomes" id="UP000319897">
    <property type="component" value="Unassembled WGS sequence"/>
</dbReference>
<feature type="chain" id="PRO_5021494687" evidence="1">
    <location>
        <begin position="24"/>
        <end position="95"/>
    </location>
</feature>
<protein>
    <submittedName>
        <fullName evidence="2">Cytochrome C</fullName>
    </submittedName>
</protein>
<accession>A0A501XMQ9</accession>
<name>A0A501XMQ9_9SPHN</name>